<gene>
    <name evidence="2" type="ORF">R5577_22810</name>
</gene>
<organism evidence="2 3">
    <name type="scientific">Xanthomonas euvesicatoria</name>
    <dbReference type="NCBI Taxonomy" id="456327"/>
    <lineage>
        <taxon>Bacteria</taxon>
        <taxon>Pseudomonadati</taxon>
        <taxon>Pseudomonadota</taxon>
        <taxon>Gammaproteobacteria</taxon>
        <taxon>Lysobacterales</taxon>
        <taxon>Lysobacteraceae</taxon>
        <taxon>Xanthomonas</taxon>
    </lineage>
</organism>
<proteinExistence type="predicted"/>
<evidence type="ECO:0000256" key="1">
    <source>
        <dbReference type="SAM" id="Phobius"/>
    </source>
</evidence>
<evidence type="ECO:0000313" key="2">
    <source>
        <dbReference type="EMBL" id="WOP59089.1"/>
    </source>
</evidence>
<name>A0AAX4FR40_XANEU</name>
<dbReference type="EMBL" id="CP137541">
    <property type="protein sequence ID" value="WOP59089.1"/>
    <property type="molecule type" value="Genomic_DNA"/>
</dbReference>
<keyword evidence="1" id="KW-0812">Transmembrane</keyword>
<evidence type="ECO:0000313" key="3">
    <source>
        <dbReference type="Proteomes" id="UP001304429"/>
    </source>
</evidence>
<dbReference type="Proteomes" id="UP001304429">
    <property type="component" value="Plasmid p3191.2"/>
</dbReference>
<keyword evidence="1" id="KW-1133">Transmembrane helix</keyword>
<dbReference type="RefSeq" id="WP_099866598.1">
    <property type="nucleotide sequence ID" value="NZ_CP137541.1"/>
</dbReference>
<keyword evidence="2" id="KW-0614">Plasmid</keyword>
<protein>
    <submittedName>
        <fullName evidence="2">Uncharacterized protein</fullName>
    </submittedName>
</protein>
<keyword evidence="1" id="KW-0472">Membrane</keyword>
<accession>A0AAX4FR40</accession>
<reference evidence="2" key="1">
    <citation type="submission" date="2023-10" db="EMBL/GenBank/DDBJ databases">
        <title>Comparative Genomic Analysis of Tomato Bacterial Spot Xanthomonads Reveals A New Lineage of Xanthomonas euvesicatoria.</title>
        <authorList>
            <person name="Huang C.-J."/>
            <person name="Wu T.-L."/>
            <person name="Wu Y.-L."/>
            <person name="Wang R.-S."/>
            <person name="Lin Y.-C."/>
        </authorList>
    </citation>
    <scope>NUCLEOTIDE SEQUENCE</scope>
    <source>
        <strain evidence="2">T0319-01</strain>
        <plasmid evidence="2">p3191.2</plasmid>
    </source>
</reference>
<feature type="transmembrane region" description="Helical" evidence="1">
    <location>
        <begin position="6"/>
        <end position="22"/>
    </location>
</feature>
<geneLocation type="plasmid" evidence="2 3">
    <name>p3191.2</name>
</geneLocation>
<feature type="transmembrane region" description="Helical" evidence="1">
    <location>
        <begin position="34"/>
        <end position="51"/>
    </location>
</feature>
<sequence length="62" mass="6745">MTRRLLIWGAGIAAFALVLVAGRYSEMSWMESTILGFMISVLAVLVGHFLGDMNSGENGVQR</sequence>
<dbReference type="AlphaFoldDB" id="A0AAX4FR40"/>